<dbReference type="AlphaFoldDB" id="A0A6J2WIY2"/>
<dbReference type="SMART" id="SM00248">
    <property type="entry name" value="ANK"/>
    <property type="match status" value="2"/>
</dbReference>
<keyword evidence="1" id="KW-0040">ANK repeat</keyword>
<dbReference type="InterPro" id="IPR002110">
    <property type="entry name" value="Ankyrin_rpt"/>
</dbReference>
<evidence type="ECO:0000313" key="2">
    <source>
        <dbReference type="Proteomes" id="UP000504632"/>
    </source>
</evidence>
<dbReference type="OrthoDB" id="45365at2759"/>
<dbReference type="SUPFAM" id="SSF48403">
    <property type="entry name" value="Ankyrin repeat"/>
    <property type="match status" value="1"/>
</dbReference>
<dbReference type="Proteomes" id="UP000504632">
    <property type="component" value="Chromosome 10"/>
</dbReference>
<dbReference type="PROSITE" id="PS50088">
    <property type="entry name" value="ANK_REPEAT"/>
    <property type="match status" value="1"/>
</dbReference>
<reference evidence="3" key="1">
    <citation type="submission" date="2025-08" db="UniProtKB">
        <authorList>
            <consortium name="RefSeq"/>
        </authorList>
    </citation>
    <scope>IDENTIFICATION</scope>
</reference>
<proteinExistence type="predicted"/>
<dbReference type="Pfam" id="PF00023">
    <property type="entry name" value="Ank"/>
    <property type="match status" value="1"/>
</dbReference>
<organism evidence="2 3">
    <name type="scientific">Chanos chanos</name>
    <name type="common">Milkfish</name>
    <name type="synonym">Mugil chanos</name>
    <dbReference type="NCBI Taxonomy" id="29144"/>
    <lineage>
        <taxon>Eukaryota</taxon>
        <taxon>Metazoa</taxon>
        <taxon>Chordata</taxon>
        <taxon>Craniata</taxon>
        <taxon>Vertebrata</taxon>
        <taxon>Euteleostomi</taxon>
        <taxon>Actinopterygii</taxon>
        <taxon>Neopterygii</taxon>
        <taxon>Teleostei</taxon>
        <taxon>Ostariophysi</taxon>
        <taxon>Gonorynchiformes</taxon>
        <taxon>Chanidae</taxon>
        <taxon>Chanos</taxon>
    </lineage>
</organism>
<feature type="repeat" description="ANK" evidence="1">
    <location>
        <begin position="143"/>
        <end position="175"/>
    </location>
</feature>
<dbReference type="RefSeq" id="XP_030643291.1">
    <property type="nucleotide sequence ID" value="XM_030787431.1"/>
</dbReference>
<dbReference type="InParanoid" id="A0A6J2WIY2"/>
<evidence type="ECO:0000256" key="1">
    <source>
        <dbReference type="PROSITE-ProRule" id="PRU00023"/>
    </source>
</evidence>
<gene>
    <name evidence="3" type="primary">LOC115823383</name>
</gene>
<dbReference type="PROSITE" id="PS50297">
    <property type="entry name" value="ANK_REP_REGION"/>
    <property type="match status" value="1"/>
</dbReference>
<dbReference type="Gene3D" id="1.25.40.20">
    <property type="entry name" value="Ankyrin repeat-containing domain"/>
    <property type="match status" value="1"/>
</dbReference>
<keyword evidence="2" id="KW-1185">Reference proteome</keyword>
<accession>A0A6J2WIY2</accession>
<protein>
    <submittedName>
        <fullName evidence="3">Ankyrin repeat domain-containing protein 9-like</fullName>
    </submittedName>
</protein>
<dbReference type="GeneID" id="115823383"/>
<name>A0A6J2WIY2_CHACN</name>
<dbReference type="InterPro" id="IPR036770">
    <property type="entry name" value="Ankyrin_rpt-contain_sf"/>
</dbReference>
<sequence length="286" mass="33364">MYGKSTFHKIPNKGCRQQMFQSVDYYRSVRDRLPVWKLEDIRLTELYSWDRENTYKMFSSSDALMYAIVHNHQAYAKYLLDTYPEEALTQTNNDHNCLTVSSHVMLSVRYDRREILNVILEVAQRLPRLRPNWILSEGFNLENGRSPLHLACELLQVETITMLLRNGASVETEDRNGATPVDVILEHLRSTEDNVVTKRRCLDSLVMFMTTARFKMQKCLRDDCTGWLRVLGQKTFNFLVGDTPKTLVLISMHRILLQIPTENFLSRLNALPIPSQLKPFSSFRGW</sequence>
<evidence type="ECO:0000313" key="3">
    <source>
        <dbReference type="RefSeq" id="XP_030643291.1"/>
    </source>
</evidence>